<feature type="transmembrane region" description="Helical" evidence="12">
    <location>
        <begin position="211"/>
        <end position="236"/>
    </location>
</feature>
<keyword evidence="6 12" id="KW-1133">Transmembrane helix</keyword>
<evidence type="ECO:0000256" key="6">
    <source>
        <dbReference type="ARBA" id="ARBA00022989"/>
    </source>
</evidence>
<dbReference type="RefSeq" id="WP_345723554.1">
    <property type="nucleotide sequence ID" value="NZ_BAABRU010000014.1"/>
</dbReference>
<dbReference type="InterPro" id="IPR006153">
    <property type="entry name" value="Cation/H_exchanger_TM"/>
</dbReference>
<protein>
    <submittedName>
        <fullName evidence="14">Na(+)/H(+)-K(+) antiporter GerN</fullName>
    </submittedName>
</protein>
<feature type="transmembrane region" description="Helical" evidence="12">
    <location>
        <begin position="27"/>
        <end position="47"/>
    </location>
</feature>
<comment type="caution">
    <text evidence="14">The sequence shown here is derived from an EMBL/GenBank/DDBJ whole genome shotgun (WGS) entry which is preliminary data.</text>
</comment>
<evidence type="ECO:0000313" key="15">
    <source>
        <dbReference type="Proteomes" id="UP001428290"/>
    </source>
</evidence>
<evidence type="ECO:0000256" key="4">
    <source>
        <dbReference type="ARBA" id="ARBA00022449"/>
    </source>
</evidence>
<sequence length="445" mass="46314">MSLVLVQSNVAPSPAAAAGGDGMSPLLQLVLALAVLIAAAKIGGLVSTKLKQPAVLGELLVGILLGPSVLDFLNLSFFTSTHLQDTVFEIAEIGVIFLMFVAGLEVKLPDLLAAGKVSTIAGVLGVIIPLLGGFALAWFWPNNYSFTKSLFIGILLTATSVSISAQTLLELGKLRSRVGLSLLGAAIVDDVLVIVLLSTFVALTASSGGGIMTVLSIVGVMLLYFVVMSIFGLRALPWIIRKAAKLPISQPLVSTALVLVLFASWSAEALGGVAAITGAFLMGVFLGRTPYHNRIEDGVQTLTYAFFVPIFFASIGLHANIFSLPGDLVAFAAVLCVIAVATKVIGCGIGAKIGGMNNKESLQVGLGMISRGEVGLIVASVGIRQGIIGEDVFAMTVLMVLVTTLVTPLLLRWSFGNEQTPKDQETPKSDKPTLKPAHAGEEAGH</sequence>
<feature type="transmembrane region" description="Helical" evidence="12">
    <location>
        <begin position="303"/>
        <end position="322"/>
    </location>
</feature>
<evidence type="ECO:0000313" key="14">
    <source>
        <dbReference type="EMBL" id="GAA5529964.1"/>
    </source>
</evidence>
<reference evidence="14 15" key="1">
    <citation type="submission" date="2024-02" db="EMBL/GenBank/DDBJ databases">
        <title>Herpetosiphon gulosus NBRC 112829.</title>
        <authorList>
            <person name="Ichikawa N."/>
            <person name="Katano-Makiyama Y."/>
            <person name="Hidaka K."/>
        </authorList>
    </citation>
    <scope>NUCLEOTIDE SEQUENCE [LARGE SCALE GENOMIC DNA]</scope>
    <source>
        <strain evidence="14 15">NBRC 112829</strain>
    </source>
</reference>
<evidence type="ECO:0000256" key="5">
    <source>
        <dbReference type="ARBA" id="ARBA00022692"/>
    </source>
</evidence>
<evidence type="ECO:0000256" key="12">
    <source>
        <dbReference type="SAM" id="Phobius"/>
    </source>
</evidence>
<comment type="similarity">
    <text evidence="2">Belongs to the monovalent cation:proton antiporter 2 (CPA2) transporter (TC 2.A.37) family.</text>
</comment>
<feature type="transmembrane region" description="Helical" evidence="12">
    <location>
        <begin position="59"/>
        <end position="78"/>
    </location>
</feature>
<dbReference type="PANTHER" id="PTHR43562">
    <property type="entry name" value="NAPA-TYPE SODIUM/HYDROGEN ANTIPORTER"/>
    <property type="match status" value="1"/>
</dbReference>
<feature type="transmembrane region" description="Helical" evidence="12">
    <location>
        <begin position="90"/>
        <end position="108"/>
    </location>
</feature>
<evidence type="ECO:0000256" key="2">
    <source>
        <dbReference type="ARBA" id="ARBA00005551"/>
    </source>
</evidence>
<keyword evidence="5 12" id="KW-0812">Transmembrane</keyword>
<feature type="region of interest" description="Disordered" evidence="11">
    <location>
        <begin position="418"/>
        <end position="445"/>
    </location>
</feature>
<organism evidence="14 15">
    <name type="scientific">Herpetosiphon gulosus</name>
    <dbReference type="NCBI Taxonomy" id="1973496"/>
    <lineage>
        <taxon>Bacteria</taxon>
        <taxon>Bacillati</taxon>
        <taxon>Chloroflexota</taxon>
        <taxon>Chloroflexia</taxon>
        <taxon>Herpetosiphonales</taxon>
        <taxon>Herpetosiphonaceae</taxon>
        <taxon>Herpetosiphon</taxon>
    </lineage>
</organism>
<feature type="domain" description="Cation/H+ exchanger transmembrane" evidence="13">
    <location>
        <begin position="38"/>
        <end position="412"/>
    </location>
</feature>
<keyword evidence="15" id="KW-1185">Reference proteome</keyword>
<evidence type="ECO:0000256" key="9">
    <source>
        <dbReference type="ARBA" id="ARBA00023136"/>
    </source>
</evidence>
<dbReference type="InterPro" id="IPR038770">
    <property type="entry name" value="Na+/solute_symporter_sf"/>
</dbReference>
<keyword evidence="8" id="KW-0406">Ion transport</keyword>
<dbReference type="Gene3D" id="1.20.1530.20">
    <property type="match status" value="1"/>
</dbReference>
<evidence type="ECO:0000256" key="7">
    <source>
        <dbReference type="ARBA" id="ARBA00023053"/>
    </source>
</evidence>
<dbReference type="Proteomes" id="UP001428290">
    <property type="component" value="Unassembled WGS sequence"/>
</dbReference>
<evidence type="ECO:0000256" key="8">
    <source>
        <dbReference type="ARBA" id="ARBA00023065"/>
    </source>
</evidence>
<feature type="transmembrane region" description="Helical" evidence="12">
    <location>
        <begin position="392"/>
        <end position="411"/>
    </location>
</feature>
<evidence type="ECO:0000256" key="10">
    <source>
        <dbReference type="ARBA" id="ARBA00023201"/>
    </source>
</evidence>
<evidence type="ECO:0000256" key="3">
    <source>
        <dbReference type="ARBA" id="ARBA00022448"/>
    </source>
</evidence>
<evidence type="ECO:0000259" key="13">
    <source>
        <dbReference type="Pfam" id="PF00999"/>
    </source>
</evidence>
<keyword evidence="10" id="KW-0739">Sodium transport</keyword>
<feature type="transmembrane region" description="Helical" evidence="12">
    <location>
        <begin position="328"/>
        <end position="351"/>
    </location>
</feature>
<feature type="transmembrane region" description="Helical" evidence="12">
    <location>
        <begin position="181"/>
        <end position="205"/>
    </location>
</feature>
<keyword evidence="7" id="KW-0915">Sodium</keyword>
<dbReference type="EMBL" id="BAABRU010000014">
    <property type="protein sequence ID" value="GAA5529964.1"/>
    <property type="molecule type" value="Genomic_DNA"/>
</dbReference>
<proteinExistence type="inferred from homology"/>
<comment type="subcellular location">
    <subcellularLocation>
        <location evidence="1">Membrane</location>
        <topology evidence="1">Multi-pass membrane protein</topology>
    </subcellularLocation>
</comment>
<keyword evidence="9 12" id="KW-0472">Membrane</keyword>
<gene>
    <name evidence="14" type="primary">gerN_2</name>
    <name evidence="14" type="ORF">Hgul01_03778</name>
</gene>
<feature type="transmembrane region" description="Helical" evidence="12">
    <location>
        <begin position="273"/>
        <end position="291"/>
    </location>
</feature>
<name>A0ABP9X3K8_9CHLR</name>
<dbReference type="PANTHER" id="PTHR43562:SF3">
    <property type="entry name" value="SODIUM ION_PROTON EXCHANGER (EUROFUNG)"/>
    <property type="match status" value="1"/>
</dbReference>
<keyword evidence="4" id="KW-0050">Antiport</keyword>
<feature type="transmembrane region" description="Helical" evidence="12">
    <location>
        <begin position="120"/>
        <end position="140"/>
    </location>
</feature>
<accession>A0ABP9X3K8</accession>
<evidence type="ECO:0000256" key="11">
    <source>
        <dbReference type="SAM" id="MobiDB-lite"/>
    </source>
</evidence>
<feature type="compositionally biased region" description="Basic and acidic residues" evidence="11">
    <location>
        <begin position="420"/>
        <end position="445"/>
    </location>
</feature>
<dbReference type="Pfam" id="PF00999">
    <property type="entry name" value="Na_H_Exchanger"/>
    <property type="match status" value="1"/>
</dbReference>
<keyword evidence="3" id="KW-0813">Transport</keyword>
<evidence type="ECO:0000256" key="1">
    <source>
        <dbReference type="ARBA" id="ARBA00004141"/>
    </source>
</evidence>
<feature type="transmembrane region" description="Helical" evidence="12">
    <location>
        <begin position="248"/>
        <end position="267"/>
    </location>
</feature>
<feature type="transmembrane region" description="Helical" evidence="12">
    <location>
        <begin position="146"/>
        <end position="169"/>
    </location>
</feature>